<dbReference type="EMBL" id="CAKOGL010000030">
    <property type="protein sequence ID" value="CAH2107082.1"/>
    <property type="molecule type" value="Genomic_DNA"/>
</dbReference>
<keyword evidence="3" id="KW-1185">Reference proteome</keyword>
<sequence>MCGGHSARKARALRPRTRRDRDRDARAAVTAAAPASAALTGTDAVAKTNQVEIFAGRTVARSEDALLRPQEGMKSDTLNYNNSFVLKPNALVTGGGVAGKSECNHSSAC</sequence>
<evidence type="ECO:0000313" key="2">
    <source>
        <dbReference type="EMBL" id="CAH2107082.1"/>
    </source>
</evidence>
<reference evidence="2" key="1">
    <citation type="submission" date="2022-03" db="EMBL/GenBank/DDBJ databases">
        <authorList>
            <person name="Tunstrom K."/>
        </authorList>
    </citation>
    <scope>NUCLEOTIDE SEQUENCE</scope>
</reference>
<feature type="region of interest" description="Disordered" evidence="1">
    <location>
        <begin position="1"/>
        <end position="26"/>
    </location>
</feature>
<evidence type="ECO:0000256" key="1">
    <source>
        <dbReference type="SAM" id="MobiDB-lite"/>
    </source>
</evidence>
<dbReference type="AlphaFoldDB" id="A0AAU9V6Z3"/>
<organism evidence="2 3">
    <name type="scientific">Euphydryas editha</name>
    <name type="common">Edith's checkerspot</name>
    <dbReference type="NCBI Taxonomy" id="104508"/>
    <lineage>
        <taxon>Eukaryota</taxon>
        <taxon>Metazoa</taxon>
        <taxon>Ecdysozoa</taxon>
        <taxon>Arthropoda</taxon>
        <taxon>Hexapoda</taxon>
        <taxon>Insecta</taxon>
        <taxon>Pterygota</taxon>
        <taxon>Neoptera</taxon>
        <taxon>Endopterygota</taxon>
        <taxon>Lepidoptera</taxon>
        <taxon>Glossata</taxon>
        <taxon>Ditrysia</taxon>
        <taxon>Papilionoidea</taxon>
        <taxon>Nymphalidae</taxon>
        <taxon>Nymphalinae</taxon>
        <taxon>Euphydryas</taxon>
    </lineage>
</organism>
<protein>
    <submittedName>
        <fullName evidence="2">Uncharacterized protein</fullName>
    </submittedName>
</protein>
<proteinExistence type="predicted"/>
<evidence type="ECO:0000313" key="3">
    <source>
        <dbReference type="Proteomes" id="UP001153954"/>
    </source>
</evidence>
<gene>
    <name evidence="2" type="ORF">EEDITHA_LOCUS21144</name>
</gene>
<dbReference type="Proteomes" id="UP001153954">
    <property type="component" value="Unassembled WGS sequence"/>
</dbReference>
<comment type="caution">
    <text evidence="2">The sequence shown here is derived from an EMBL/GenBank/DDBJ whole genome shotgun (WGS) entry which is preliminary data.</text>
</comment>
<name>A0AAU9V6Z3_EUPED</name>
<feature type="compositionally biased region" description="Basic residues" evidence="1">
    <location>
        <begin position="1"/>
        <end position="18"/>
    </location>
</feature>
<accession>A0AAU9V6Z3</accession>